<dbReference type="EMBL" id="SCHC01000356">
    <property type="protein sequence ID" value="TBW72279.1"/>
    <property type="molecule type" value="Genomic_DNA"/>
</dbReference>
<gene>
    <name evidence="2" type="ORF">EQ811_14420</name>
</gene>
<accession>A0A7Z8E1S0</accession>
<evidence type="ECO:0000313" key="3">
    <source>
        <dbReference type="Proteomes" id="UP000291949"/>
    </source>
</evidence>
<feature type="transmembrane region" description="Helical" evidence="1">
    <location>
        <begin position="75"/>
        <end position="95"/>
    </location>
</feature>
<protein>
    <submittedName>
        <fullName evidence="2">ABC transporter permease</fullName>
    </submittedName>
</protein>
<dbReference type="InterPro" id="IPR052536">
    <property type="entry name" value="ABC-4_Integral_Memb_Prot"/>
</dbReference>
<keyword evidence="1" id="KW-0472">Membrane</keyword>
<keyword evidence="1" id="KW-1133">Transmembrane helix</keyword>
<dbReference type="PANTHER" id="PTHR46795:SF3">
    <property type="entry name" value="ABC TRANSPORTER PERMEASE"/>
    <property type="match status" value="1"/>
</dbReference>
<proteinExistence type="predicted"/>
<organism evidence="2 3">
    <name type="scientific">Staphylococcus capitis</name>
    <dbReference type="NCBI Taxonomy" id="29388"/>
    <lineage>
        <taxon>Bacteria</taxon>
        <taxon>Bacillati</taxon>
        <taxon>Bacillota</taxon>
        <taxon>Bacilli</taxon>
        <taxon>Bacillales</taxon>
        <taxon>Staphylococcaceae</taxon>
        <taxon>Staphylococcus</taxon>
    </lineage>
</organism>
<feature type="non-terminal residue" evidence="2">
    <location>
        <position position="1"/>
    </location>
</feature>
<dbReference type="PANTHER" id="PTHR46795">
    <property type="entry name" value="ABC TRANSPORTER PERMEASE-RELATED-RELATED"/>
    <property type="match status" value="1"/>
</dbReference>
<reference evidence="2 3" key="1">
    <citation type="journal article" date="2019" name="Sci. Transl. Med.">
        <title>Quorum sensing between bacterial species on the skin protects against epidermal injury in atopic dermatitis.</title>
        <authorList>
            <person name="Williams M.R."/>
        </authorList>
    </citation>
    <scope>NUCLEOTIDE SEQUENCE [LARGE SCALE GENOMIC DNA]</scope>
    <source>
        <strain evidence="2 3">H8</strain>
    </source>
</reference>
<feature type="transmembrane region" description="Helical" evidence="1">
    <location>
        <begin position="33"/>
        <end position="55"/>
    </location>
</feature>
<sequence length="146" mass="16795">LFGELFFMLFNKIVNTHQPQLSDYPFDVLSMKITLTMLLSLMIILFVINNFKISFKNSLQLLIKNKSKTHEKSRVRLIIFLILGLIFIGIGYYLAIKPNTAIGSLGIIFFAILSTLIGTYLLFVSLGSIVLEMLQKLDHYYYKPNH</sequence>
<keyword evidence="1" id="KW-0812">Transmembrane</keyword>
<dbReference type="AlphaFoldDB" id="A0A7Z8E1S0"/>
<evidence type="ECO:0000256" key="1">
    <source>
        <dbReference type="SAM" id="Phobius"/>
    </source>
</evidence>
<feature type="non-terminal residue" evidence="2">
    <location>
        <position position="146"/>
    </location>
</feature>
<comment type="caution">
    <text evidence="2">The sequence shown here is derived from an EMBL/GenBank/DDBJ whole genome shotgun (WGS) entry which is preliminary data.</text>
</comment>
<evidence type="ECO:0000313" key="2">
    <source>
        <dbReference type="EMBL" id="TBW72279.1"/>
    </source>
</evidence>
<name>A0A7Z8E1S0_STACP</name>
<dbReference type="Proteomes" id="UP000291949">
    <property type="component" value="Unassembled WGS sequence"/>
</dbReference>
<feature type="transmembrane region" description="Helical" evidence="1">
    <location>
        <begin position="107"/>
        <end position="131"/>
    </location>
</feature>